<keyword evidence="3" id="KW-1185">Reference proteome</keyword>
<organism evidence="2 3">
    <name type="scientific">Aliiroseovarius crassostreae</name>
    <dbReference type="NCBI Taxonomy" id="154981"/>
    <lineage>
        <taxon>Bacteria</taxon>
        <taxon>Pseudomonadati</taxon>
        <taxon>Pseudomonadota</taxon>
        <taxon>Alphaproteobacteria</taxon>
        <taxon>Rhodobacterales</taxon>
        <taxon>Paracoccaceae</taxon>
        <taxon>Aliiroseovarius</taxon>
    </lineage>
</organism>
<dbReference type="AlphaFoldDB" id="A0A0P7KLR9"/>
<gene>
    <name evidence="2" type="ORF">AKJ29_02295</name>
</gene>
<evidence type="ECO:0000256" key="1">
    <source>
        <dbReference type="SAM" id="MobiDB-lite"/>
    </source>
</evidence>
<feature type="region of interest" description="Disordered" evidence="1">
    <location>
        <begin position="14"/>
        <end position="34"/>
    </location>
</feature>
<reference evidence="2 3" key="1">
    <citation type="submission" date="2015-09" db="EMBL/GenBank/DDBJ databases">
        <title>Draft genome sequence of Aliiroseovarius crassostreae CV919-312TSm, the causative agent of Roseovarius Oyster Disease (formerly Juvenile Oyster Disease).</title>
        <authorList>
            <person name="Kessner L."/>
            <person name="Spinard E."/>
            <person name="Nelson D."/>
        </authorList>
    </citation>
    <scope>NUCLEOTIDE SEQUENCE [LARGE SCALE GENOMIC DNA]</scope>
    <source>
        <strain evidence="2 3">CV919-312</strain>
    </source>
</reference>
<accession>A0A0P7KLR9</accession>
<protein>
    <submittedName>
        <fullName evidence="2">Uncharacterized protein</fullName>
    </submittedName>
</protein>
<comment type="caution">
    <text evidence="2">The sequence shown here is derived from an EMBL/GenBank/DDBJ whole genome shotgun (WGS) entry which is preliminary data.</text>
</comment>
<proteinExistence type="predicted"/>
<evidence type="ECO:0000313" key="3">
    <source>
        <dbReference type="Proteomes" id="UP000050471"/>
    </source>
</evidence>
<name>A0A0P7KLR9_9RHOB</name>
<sequence length="64" mass="7122">MFLIAEHKRAAVPDAVQAPLQQESSPAQAHSSRGKFLADSPLVPALVMFIETLKMRIKKWPPKL</sequence>
<evidence type="ECO:0000313" key="2">
    <source>
        <dbReference type="EMBL" id="KPN63002.1"/>
    </source>
</evidence>
<dbReference type="Proteomes" id="UP000050471">
    <property type="component" value="Unassembled WGS sequence"/>
</dbReference>
<dbReference type="STRING" id="154981.AKJ29_02295"/>
<feature type="compositionally biased region" description="Polar residues" evidence="1">
    <location>
        <begin position="19"/>
        <end position="31"/>
    </location>
</feature>
<dbReference type="EMBL" id="LKBA01000007">
    <property type="protein sequence ID" value="KPN63002.1"/>
    <property type="molecule type" value="Genomic_DNA"/>
</dbReference>